<organism evidence="1 2">
    <name type="scientific">Culex pipiens pipiens</name>
    <name type="common">Northern house mosquito</name>
    <dbReference type="NCBI Taxonomy" id="38569"/>
    <lineage>
        <taxon>Eukaryota</taxon>
        <taxon>Metazoa</taxon>
        <taxon>Ecdysozoa</taxon>
        <taxon>Arthropoda</taxon>
        <taxon>Hexapoda</taxon>
        <taxon>Insecta</taxon>
        <taxon>Pterygota</taxon>
        <taxon>Neoptera</taxon>
        <taxon>Endopterygota</taxon>
        <taxon>Diptera</taxon>
        <taxon>Nematocera</taxon>
        <taxon>Culicoidea</taxon>
        <taxon>Culicidae</taxon>
        <taxon>Culicinae</taxon>
        <taxon>Culicini</taxon>
        <taxon>Culex</taxon>
        <taxon>Culex</taxon>
    </lineage>
</organism>
<gene>
    <name evidence="1" type="ORF">pipiens_008362</name>
</gene>
<protein>
    <submittedName>
        <fullName evidence="1">Uncharacterized protein</fullName>
    </submittedName>
</protein>
<sequence length="183" mass="20138">MSDSDLVLKRVPLGIEFRVRDNDYYRSASVVVGTGLWCSHHDLGVFWEEEDIRVDSRDRLVQEGNAILTWVQDSGNLDGGEHSGMDVVDSVSQVWVLVVGSGCLVDIDQLGIVREGNDCLEGTEDRLGSDPVRNDPPGSDCRIPEDIYHRSPKGTDLCYDPGDIDPLVRGIGLLGNHPDTVHL</sequence>
<keyword evidence="2" id="KW-1185">Reference proteome</keyword>
<evidence type="ECO:0000313" key="2">
    <source>
        <dbReference type="Proteomes" id="UP001562425"/>
    </source>
</evidence>
<dbReference type="EMBL" id="JBEHCU010005609">
    <property type="protein sequence ID" value="KAL1399251.1"/>
    <property type="molecule type" value="Genomic_DNA"/>
</dbReference>
<dbReference type="AlphaFoldDB" id="A0ABD1DHR6"/>
<dbReference type="Proteomes" id="UP001562425">
    <property type="component" value="Unassembled WGS sequence"/>
</dbReference>
<reference evidence="1 2" key="1">
    <citation type="submission" date="2024-05" db="EMBL/GenBank/DDBJ databases">
        <title>Culex pipiens pipiens assembly and annotation.</title>
        <authorList>
            <person name="Alout H."/>
            <person name="Durand T."/>
        </authorList>
    </citation>
    <scope>NUCLEOTIDE SEQUENCE [LARGE SCALE GENOMIC DNA]</scope>
    <source>
        <strain evidence="1">HA-2024</strain>
        <tissue evidence="1">Whole body</tissue>
    </source>
</reference>
<name>A0ABD1DHR6_CULPP</name>
<proteinExistence type="predicted"/>
<evidence type="ECO:0000313" key="1">
    <source>
        <dbReference type="EMBL" id="KAL1399251.1"/>
    </source>
</evidence>
<comment type="caution">
    <text evidence="1">The sequence shown here is derived from an EMBL/GenBank/DDBJ whole genome shotgun (WGS) entry which is preliminary data.</text>
</comment>
<accession>A0ABD1DHR6</accession>